<evidence type="ECO:0000256" key="2">
    <source>
        <dbReference type="ARBA" id="ARBA00023054"/>
    </source>
</evidence>
<sequence>MERISFGRFEVHEIAAFVLNSTGHYEVINRNCCNYYLSTESVALFADQVSSRPSYIIGQIVHIELQTVRVLPPPIQTEHGRGDPIDYLTSETGTSRLSLNLGSTSNPYGPSIGSEYFIVIVNRLPVKVLRHGFSKNKEFILFTA</sequence>
<protein>
    <recommendedName>
        <fullName evidence="3">Autophagy-related protein 11 C-terminal domain-containing protein</fullName>
    </recommendedName>
</protein>
<keyword evidence="1" id="KW-0072">Autophagy</keyword>
<dbReference type="AlphaFoldDB" id="A5CAE6"/>
<feature type="domain" description="Autophagy-related protein 11 C-terminal" evidence="3">
    <location>
        <begin position="2"/>
        <end position="121"/>
    </location>
</feature>
<keyword evidence="2" id="KW-0175">Coiled coil</keyword>
<dbReference type="PANTHER" id="PTHR13222">
    <property type="entry name" value="RB1-INDUCIBLE COILED-COIL"/>
    <property type="match status" value="1"/>
</dbReference>
<dbReference type="PANTHER" id="PTHR13222:SF1">
    <property type="entry name" value="RB1-INDUCIBLE COILED-COIL PROTEIN 1"/>
    <property type="match status" value="1"/>
</dbReference>
<evidence type="ECO:0000259" key="3">
    <source>
        <dbReference type="Pfam" id="PF10377"/>
    </source>
</evidence>
<evidence type="ECO:0000256" key="1">
    <source>
        <dbReference type="ARBA" id="ARBA00023006"/>
    </source>
</evidence>
<name>A5CAE6_VITVI</name>
<dbReference type="InterPro" id="IPR040040">
    <property type="entry name" value="ATG11"/>
</dbReference>
<accession>A5CAE6</accession>
<dbReference type="InterPro" id="IPR019460">
    <property type="entry name" value="Atg11_C"/>
</dbReference>
<evidence type="ECO:0000313" key="4">
    <source>
        <dbReference type="EMBL" id="CAN75479.1"/>
    </source>
</evidence>
<dbReference type="GO" id="GO:0000045">
    <property type="term" value="P:autophagosome assembly"/>
    <property type="evidence" value="ECO:0007669"/>
    <property type="project" value="InterPro"/>
</dbReference>
<dbReference type="Pfam" id="PF10377">
    <property type="entry name" value="ATG11"/>
    <property type="match status" value="1"/>
</dbReference>
<proteinExistence type="predicted"/>
<reference evidence="4" key="1">
    <citation type="journal article" date="2007" name="PLoS ONE">
        <title>The first genome sequence of an elite grapevine cultivar (Pinot noir Vitis vinifera L.): coping with a highly heterozygous genome.</title>
        <authorList>
            <person name="Velasco R."/>
            <person name="Zharkikh A."/>
            <person name="Troggio M."/>
            <person name="Cartwright D.A."/>
            <person name="Cestaro A."/>
            <person name="Pruss D."/>
            <person name="Pindo M."/>
            <person name="FitzGerald L.M."/>
            <person name="Vezzulli S."/>
            <person name="Reid J."/>
            <person name="Malacarne G."/>
            <person name="Iliev D."/>
            <person name="Coppola G."/>
            <person name="Wardell B."/>
            <person name="Micheletti D."/>
            <person name="Macalma T."/>
            <person name="Facci M."/>
            <person name="Mitchell J.T."/>
            <person name="Perazzolli M."/>
            <person name="Eldredge G."/>
            <person name="Gatto P."/>
            <person name="Oyzerski R."/>
            <person name="Moretto M."/>
            <person name="Gutin N."/>
            <person name="Stefanini M."/>
            <person name="Chen Y."/>
            <person name="Segala C."/>
            <person name="Davenport C."/>
            <person name="Dematte L."/>
            <person name="Mraz A."/>
            <person name="Battilana J."/>
            <person name="Stormo K."/>
            <person name="Costa F."/>
            <person name="Tao Q."/>
            <person name="Si-Ammour A."/>
            <person name="Harkins T."/>
            <person name="Lackey A."/>
            <person name="Perbost C."/>
            <person name="Taillon B."/>
            <person name="Stella A."/>
            <person name="Solovyev V."/>
            <person name="Fawcett J.A."/>
            <person name="Sterck L."/>
            <person name="Vandepoele K."/>
            <person name="Grando S.M."/>
            <person name="Toppo S."/>
            <person name="Moser C."/>
            <person name="Lanchbury J."/>
            <person name="Bogden R."/>
            <person name="Skolnick M."/>
            <person name="Sgaramella V."/>
            <person name="Bhatnagar S.K."/>
            <person name="Fontana P."/>
            <person name="Gutin A."/>
            <person name="Van de Peer Y."/>
            <person name="Salamini F."/>
            <person name="Viola R."/>
        </authorList>
    </citation>
    <scope>NUCLEOTIDE SEQUENCE</scope>
</reference>
<dbReference type="EMBL" id="AM488051">
    <property type="protein sequence ID" value="CAN75479.1"/>
    <property type="molecule type" value="Genomic_DNA"/>
</dbReference>
<organism evidence="4">
    <name type="scientific">Vitis vinifera</name>
    <name type="common">Grape</name>
    <dbReference type="NCBI Taxonomy" id="29760"/>
    <lineage>
        <taxon>Eukaryota</taxon>
        <taxon>Viridiplantae</taxon>
        <taxon>Streptophyta</taxon>
        <taxon>Embryophyta</taxon>
        <taxon>Tracheophyta</taxon>
        <taxon>Spermatophyta</taxon>
        <taxon>Magnoliopsida</taxon>
        <taxon>eudicotyledons</taxon>
        <taxon>Gunneridae</taxon>
        <taxon>Pentapetalae</taxon>
        <taxon>rosids</taxon>
        <taxon>Vitales</taxon>
        <taxon>Vitaceae</taxon>
        <taxon>Viteae</taxon>
        <taxon>Vitis</taxon>
    </lineage>
</organism>
<gene>
    <name evidence="4" type="ORF">VITISV_020210</name>
</gene>